<evidence type="ECO:0000313" key="3">
    <source>
        <dbReference type="Proteomes" id="UP000568380"/>
    </source>
</evidence>
<sequence>MSDAGELPAWAETIRDERRTAGWSQKQLAAELYKAARSCSVVLSEFDSVVRRIKSHEAGTNRPKDPYPLLYCRVFGIDEVTLFQGPTRSAAPAVDDLIEHASWVERTNVGDSTIAMLDETRYHLGERHTQIPPAQMLASVLRYHRQIHALLRGGKQRLRQTRELFRIDADLLAHACILMGDLYDDESAAVYGEAARLCAEEADASPAAALSAQAKTERWRHRYAISADAARRGFDCSPATPLRVLLACQEANAASLLGDFVRAQAALLRADDAAQVVSDDSGVTPWSCPAPRRSLYALSVALQAREARAALTAADAAESAWADGAPRVVASWAQVRFGAGIAYVMMNDVEAAAEHIAPALLLPPEHRLATITSYLVRMDSRLQAPQFRGSDTVSTLREQISAFTSARALLPAAEDA</sequence>
<reference evidence="2 3" key="1">
    <citation type="submission" date="2020-08" db="EMBL/GenBank/DDBJ databases">
        <title>Genomic Encyclopedia of Type Strains, Phase IV (KMG-IV): sequencing the most valuable type-strain genomes for metagenomic binning, comparative biology and taxonomic classification.</title>
        <authorList>
            <person name="Goeker M."/>
        </authorList>
    </citation>
    <scope>NUCLEOTIDE SEQUENCE [LARGE SCALE GENOMIC DNA]</scope>
    <source>
        <strain evidence="2 3">DSM 45385</strain>
    </source>
</reference>
<dbReference type="Proteomes" id="UP000568380">
    <property type="component" value="Unassembled WGS sequence"/>
</dbReference>
<dbReference type="AlphaFoldDB" id="A0A7W8EJ81"/>
<protein>
    <submittedName>
        <fullName evidence="2">Transcriptional regulator with XRE-family HTH domain</fullName>
    </submittedName>
</protein>
<evidence type="ECO:0000256" key="1">
    <source>
        <dbReference type="PROSITE-ProRule" id="PRU00339"/>
    </source>
</evidence>
<name>A0A7W8EJ81_9ACTN</name>
<gene>
    <name evidence="2" type="ORF">HNR40_006803</name>
</gene>
<evidence type="ECO:0000313" key="2">
    <source>
        <dbReference type="EMBL" id="MBB5081308.1"/>
    </source>
</evidence>
<dbReference type="InterPro" id="IPR019734">
    <property type="entry name" value="TPR_rpt"/>
</dbReference>
<keyword evidence="3" id="KW-1185">Reference proteome</keyword>
<organism evidence="2 3">
    <name type="scientific">Nonomuraea endophytica</name>
    <dbReference type="NCBI Taxonomy" id="714136"/>
    <lineage>
        <taxon>Bacteria</taxon>
        <taxon>Bacillati</taxon>
        <taxon>Actinomycetota</taxon>
        <taxon>Actinomycetes</taxon>
        <taxon>Streptosporangiales</taxon>
        <taxon>Streptosporangiaceae</taxon>
        <taxon>Nonomuraea</taxon>
    </lineage>
</organism>
<keyword evidence="1" id="KW-0802">TPR repeat</keyword>
<dbReference type="PROSITE" id="PS50005">
    <property type="entry name" value="TPR"/>
    <property type="match status" value="1"/>
</dbReference>
<comment type="caution">
    <text evidence="2">The sequence shown here is derived from an EMBL/GenBank/DDBJ whole genome shotgun (WGS) entry which is preliminary data.</text>
</comment>
<dbReference type="RefSeq" id="WP_184968557.1">
    <property type="nucleotide sequence ID" value="NZ_JACHIN010000010.1"/>
</dbReference>
<proteinExistence type="predicted"/>
<accession>A0A7W8EJ81</accession>
<feature type="repeat" description="TPR" evidence="1">
    <location>
        <begin position="333"/>
        <end position="366"/>
    </location>
</feature>
<dbReference type="EMBL" id="JACHIN010000010">
    <property type="protein sequence ID" value="MBB5081308.1"/>
    <property type="molecule type" value="Genomic_DNA"/>
</dbReference>